<dbReference type="Gene3D" id="1.25.40.20">
    <property type="entry name" value="Ankyrin repeat-containing domain"/>
    <property type="match status" value="1"/>
</dbReference>
<evidence type="ECO:0000256" key="1">
    <source>
        <dbReference type="PROSITE-ProRule" id="PRU00023"/>
    </source>
</evidence>
<dbReference type="Pfam" id="PF13857">
    <property type="entry name" value="Ank_5"/>
    <property type="match status" value="1"/>
</dbReference>
<dbReference type="InterPro" id="IPR036770">
    <property type="entry name" value="Ankyrin_rpt-contain_sf"/>
</dbReference>
<feature type="region of interest" description="Disordered" evidence="3">
    <location>
        <begin position="548"/>
        <end position="572"/>
    </location>
</feature>
<dbReference type="PROSITE" id="PS50088">
    <property type="entry name" value="ANK_REPEAT"/>
    <property type="match status" value="1"/>
</dbReference>
<reference evidence="5" key="1">
    <citation type="submission" date="2011-05" db="EMBL/GenBank/DDBJ databases">
        <authorList>
            <person name="Richards S.R."/>
            <person name="Qu J."/>
            <person name="Jiang H."/>
            <person name="Jhangiani S.N."/>
            <person name="Agravi P."/>
            <person name="Goodspeed R."/>
            <person name="Gross S."/>
            <person name="Mandapat C."/>
            <person name="Jackson L."/>
            <person name="Mathew T."/>
            <person name="Pu L."/>
            <person name="Thornton R."/>
            <person name="Saada N."/>
            <person name="Wilczek-Boney K.B."/>
            <person name="Lee S."/>
            <person name="Kovar C."/>
            <person name="Wu Y."/>
            <person name="Scherer S.E."/>
            <person name="Worley K.C."/>
            <person name="Muzny D.M."/>
            <person name="Gibbs R."/>
        </authorList>
    </citation>
    <scope>NUCLEOTIDE SEQUENCE</scope>
    <source>
        <strain evidence="5">Brora</strain>
    </source>
</reference>
<evidence type="ECO:0000313" key="5">
    <source>
        <dbReference type="Proteomes" id="UP000014500"/>
    </source>
</evidence>
<evidence type="ECO:0000256" key="3">
    <source>
        <dbReference type="SAM" id="MobiDB-lite"/>
    </source>
</evidence>
<dbReference type="Proteomes" id="UP000014500">
    <property type="component" value="Unassembled WGS sequence"/>
</dbReference>
<dbReference type="PANTHER" id="PTHR22882">
    <property type="entry name" value="SYNPHILIN-1"/>
    <property type="match status" value="1"/>
</dbReference>
<keyword evidence="5" id="KW-1185">Reference proteome</keyword>
<feature type="region of interest" description="Disordered" evidence="3">
    <location>
        <begin position="294"/>
        <end position="319"/>
    </location>
</feature>
<dbReference type="STRING" id="126957.T1JER6"/>
<dbReference type="HOGENOM" id="CLU_380997_0_0_1"/>
<feature type="compositionally biased region" description="Polar residues" evidence="3">
    <location>
        <begin position="554"/>
        <end position="572"/>
    </location>
</feature>
<sequence length="727" mass="81261">MHNHEINLNVSDGDGNTALHVASKFGHISCIKVLVENEVDLTAQNHLGHKPADAARAFSHTACFEYLTALETSLLLAYEVSSLEEELHNVRMETFELKKHYKDVLSCARKSLKEKEELGTELKLLRTHINQFNEYVVSEVQVLKQDSTFDDKEKSTSRNEDKQNLLENLIEQYDNIQCQLQESYNRCCSKSALAEREAKILAADEKWRKIKSRMGHSVNPCRKPIAILNEILGQVYCRSSNVRFEELGHLSTSESSLTSLGSASVICEKLVPHKPMVDKTPTKTKVCHFQKRRGEQTGELKRVSSVPSIPGPAMPSSRESPFLVKLLGNQLPVKSESSTKSEKPAKDDKQDEIDSNICTNRLECSVMSKASDSPSLKNCDTFNEELPPSPITEPQHTLLSSQPDLIKETKDVRAWESSSKNPGTNRTGICDWISEDYKADLLRNEVPPVPHPRINRSSDGFPYAPKRRGFLHKFAIRWPSKRKDIKPHNDHNEITPEDFKETYLARNDNDKRTSADTISIATTKDGSVKSSNKDYTESERDKVYEMVKADNTKTDSQTNERMQKYDGSTSGGETSIITLSDLAESQSCSAIFQLPLASKNLNTPNNANHTSTSSSKAKNITRLDFAALRAGGFPLWKTVTGSVDLLPDSSTVSRMSPAPSEVSKTESALFPPPSDLSHTESIRHSHQLGKIEEVGSRDAIKIALKVRQKQETLVSTKEEVVQGHNQM</sequence>
<feature type="region of interest" description="Disordered" evidence="3">
    <location>
        <begin position="333"/>
        <end position="354"/>
    </location>
</feature>
<dbReference type="InterPro" id="IPR002110">
    <property type="entry name" value="Ankyrin_rpt"/>
</dbReference>
<dbReference type="EMBL" id="JH432129">
    <property type="status" value="NOT_ANNOTATED_CDS"/>
    <property type="molecule type" value="Genomic_DNA"/>
</dbReference>
<feature type="repeat" description="ANK" evidence="1">
    <location>
        <begin position="14"/>
        <end position="46"/>
    </location>
</feature>
<dbReference type="eggNOG" id="KOG0504">
    <property type="taxonomic scope" value="Eukaryota"/>
</dbReference>
<dbReference type="PANTHER" id="PTHR22882:SF3">
    <property type="entry name" value="SYNPHILIN-1"/>
    <property type="match status" value="1"/>
</dbReference>
<dbReference type="InterPro" id="IPR040133">
    <property type="entry name" value="SNCAIP"/>
</dbReference>
<keyword evidence="2" id="KW-0175">Coiled coil</keyword>
<feature type="region of interest" description="Disordered" evidence="3">
    <location>
        <begin position="650"/>
        <end position="680"/>
    </location>
</feature>
<feature type="coiled-coil region" evidence="2">
    <location>
        <begin position="152"/>
        <end position="186"/>
    </location>
</feature>
<evidence type="ECO:0000256" key="2">
    <source>
        <dbReference type="SAM" id="Coils"/>
    </source>
</evidence>
<dbReference type="SUPFAM" id="SSF48403">
    <property type="entry name" value="Ankyrin repeat"/>
    <property type="match status" value="1"/>
</dbReference>
<dbReference type="AlphaFoldDB" id="T1JER6"/>
<keyword evidence="1" id="KW-0040">ANK repeat</keyword>
<feature type="compositionally biased region" description="Basic and acidic residues" evidence="3">
    <location>
        <begin position="486"/>
        <end position="510"/>
    </location>
</feature>
<reference evidence="4" key="2">
    <citation type="submission" date="2015-02" db="UniProtKB">
        <authorList>
            <consortium name="EnsemblMetazoa"/>
        </authorList>
    </citation>
    <scope>IDENTIFICATION</scope>
</reference>
<proteinExistence type="predicted"/>
<accession>T1JER6</accession>
<organism evidence="4 5">
    <name type="scientific">Strigamia maritima</name>
    <name type="common">European centipede</name>
    <name type="synonym">Geophilus maritimus</name>
    <dbReference type="NCBI Taxonomy" id="126957"/>
    <lineage>
        <taxon>Eukaryota</taxon>
        <taxon>Metazoa</taxon>
        <taxon>Ecdysozoa</taxon>
        <taxon>Arthropoda</taxon>
        <taxon>Myriapoda</taxon>
        <taxon>Chilopoda</taxon>
        <taxon>Pleurostigmophora</taxon>
        <taxon>Geophilomorpha</taxon>
        <taxon>Linotaeniidae</taxon>
        <taxon>Strigamia</taxon>
    </lineage>
</organism>
<protein>
    <submittedName>
        <fullName evidence="4">Uncharacterized protein</fullName>
    </submittedName>
</protein>
<dbReference type="PROSITE" id="PS50297">
    <property type="entry name" value="ANK_REP_REGION"/>
    <property type="match status" value="1"/>
</dbReference>
<dbReference type="GO" id="GO:0031625">
    <property type="term" value="F:ubiquitin protein ligase binding"/>
    <property type="evidence" value="ECO:0007669"/>
    <property type="project" value="TreeGrafter"/>
</dbReference>
<name>T1JER6_STRMM</name>
<feature type="region of interest" description="Disordered" evidence="3">
    <location>
        <begin position="483"/>
        <end position="510"/>
    </location>
</feature>
<evidence type="ECO:0000313" key="4">
    <source>
        <dbReference type="EnsemblMetazoa" id="SMAR012318-PA"/>
    </source>
</evidence>
<dbReference type="EnsemblMetazoa" id="SMAR012318-RA">
    <property type="protein sequence ID" value="SMAR012318-PA"/>
    <property type="gene ID" value="SMAR012318"/>
</dbReference>
<feature type="compositionally biased region" description="Basic and acidic residues" evidence="3">
    <location>
        <begin position="337"/>
        <end position="349"/>
    </location>
</feature>
<dbReference type="SMART" id="SM00248">
    <property type="entry name" value="ANK"/>
    <property type="match status" value="1"/>
</dbReference>